<keyword evidence="3" id="KW-1185">Reference proteome</keyword>
<dbReference type="EMBL" id="JADNRY010000054">
    <property type="protein sequence ID" value="KAF9069060.1"/>
    <property type="molecule type" value="Genomic_DNA"/>
</dbReference>
<feature type="chain" id="PRO_5040403540" evidence="1">
    <location>
        <begin position="23"/>
        <end position="107"/>
    </location>
</feature>
<comment type="caution">
    <text evidence="2">The sequence shown here is derived from an EMBL/GenBank/DDBJ whole genome shotgun (WGS) entry which is preliminary data.</text>
</comment>
<sequence length="107" mass="11171">MKPITSLAALLSLASLFRASLAVSSVKQSVPAQSMPSACQASDRVLIESHNVTVSGITIQFSKVACSADALVASRSLEKRQVLNSCDGGMLNPGGHVMPRTNEQGPF</sequence>
<keyword evidence="1" id="KW-0732">Signal</keyword>
<evidence type="ECO:0000313" key="3">
    <source>
        <dbReference type="Proteomes" id="UP000772434"/>
    </source>
</evidence>
<protein>
    <submittedName>
        <fullName evidence="2">Uncharacterized protein</fullName>
    </submittedName>
</protein>
<organism evidence="2 3">
    <name type="scientific">Rhodocollybia butyracea</name>
    <dbReference type="NCBI Taxonomy" id="206335"/>
    <lineage>
        <taxon>Eukaryota</taxon>
        <taxon>Fungi</taxon>
        <taxon>Dikarya</taxon>
        <taxon>Basidiomycota</taxon>
        <taxon>Agaricomycotina</taxon>
        <taxon>Agaricomycetes</taxon>
        <taxon>Agaricomycetidae</taxon>
        <taxon>Agaricales</taxon>
        <taxon>Marasmiineae</taxon>
        <taxon>Omphalotaceae</taxon>
        <taxon>Rhodocollybia</taxon>
    </lineage>
</organism>
<proteinExistence type="predicted"/>
<name>A0A9P5U6P8_9AGAR</name>
<feature type="signal peptide" evidence="1">
    <location>
        <begin position="1"/>
        <end position="22"/>
    </location>
</feature>
<reference evidence="2" key="1">
    <citation type="submission" date="2020-11" db="EMBL/GenBank/DDBJ databases">
        <authorList>
            <consortium name="DOE Joint Genome Institute"/>
            <person name="Ahrendt S."/>
            <person name="Riley R."/>
            <person name="Andreopoulos W."/>
            <person name="Labutti K."/>
            <person name="Pangilinan J."/>
            <person name="Ruiz-Duenas F.J."/>
            <person name="Barrasa J.M."/>
            <person name="Sanchez-Garcia M."/>
            <person name="Camarero S."/>
            <person name="Miyauchi S."/>
            <person name="Serrano A."/>
            <person name="Linde D."/>
            <person name="Babiker R."/>
            <person name="Drula E."/>
            <person name="Ayuso-Fernandez I."/>
            <person name="Pacheco R."/>
            <person name="Padilla G."/>
            <person name="Ferreira P."/>
            <person name="Barriuso J."/>
            <person name="Kellner H."/>
            <person name="Castanera R."/>
            <person name="Alfaro M."/>
            <person name="Ramirez L."/>
            <person name="Pisabarro A.G."/>
            <person name="Kuo A."/>
            <person name="Tritt A."/>
            <person name="Lipzen A."/>
            <person name="He G."/>
            <person name="Yan M."/>
            <person name="Ng V."/>
            <person name="Cullen D."/>
            <person name="Martin F."/>
            <person name="Rosso M.-N."/>
            <person name="Henrissat B."/>
            <person name="Hibbett D."/>
            <person name="Martinez A.T."/>
            <person name="Grigoriev I.V."/>
        </authorList>
    </citation>
    <scope>NUCLEOTIDE SEQUENCE</scope>
    <source>
        <strain evidence="2">AH 40177</strain>
    </source>
</reference>
<gene>
    <name evidence="2" type="ORF">BDP27DRAFT_1325949</name>
</gene>
<dbReference type="Proteomes" id="UP000772434">
    <property type="component" value="Unassembled WGS sequence"/>
</dbReference>
<dbReference type="AlphaFoldDB" id="A0A9P5U6P8"/>
<dbReference type="OrthoDB" id="3019261at2759"/>
<evidence type="ECO:0000256" key="1">
    <source>
        <dbReference type="SAM" id="SignalP"/>
    </source>
</evidence>
<evidence type="ECO:0000313" key="2">
    <source>
        <dbReference type="EMBL" id="KAF9069060.1"/>
    </source>
</evidence>
<accession>A0A9P5U6P8</accession>